<comment type="caution">
    <text evidence="2">The sequence shown here is derived from an EMBL/GenBank/DDBJ whole genome shotgun (WGS) entry which is preliminary data.</text>
</comment>
<name>A0AAV9IIE2_9RHOD</name>
<feature type="region of interest" description="Disordered" evidence="1">
    <location>
        <begin position="363"/>
        <end position="389"/>
    </location>
</feature>
<organism evidence="2 3">
    <name type="scientific">Galdieria yellowstonensis</name>
    <dbReference type="NCBI Taxonomy" id="3028027"/>
    <lineage>
        <taxon>Eukaryota</taxon>
        <taxon>Rhodophyta</taxon>
        <taxon>Bangiophyceae</taxon>
        <taxon>Galdieriales</taxon>
        <taxon>Galdieriaceae</taxon>
        <taxon>Galdieria</taxon>
    </lineage>
</organism>
<reference evidence="2 3" key="1">
    <citation type="submission" date="2022-07" db="EMBL/GenBank/DDBJ databases">
        <title>Genome-wide signatures of adaptation to extreme environments.</title>
        <authorList>
            <person name="Cho C.H."/>
            <person name="Yoon H.S."/>
        </authorList>
    </citation>
    <scope>NUCLEOTIDE SEQUENCE [LARGE SCALE GENOMIC DNA]</scope>
    <source>
        <strain evidence="2 3">108.79 E11</strain>
    </source>
</reference>
<proteinExistence type="predicted"/>
<keyword evidence="3" id="KW-1185">Reference proteome</keyword>
<feature type="compositionally biased region" description="Polar residues" evidence="1">
    <location>
        <begin position="533"/>
        <end position="543"/>
    </location>
</feature>
<evidence type="ECO:0000256" key="1">
    <source>
        <dbReference type="SAM" id="MobiDB-lite"/>
    </source>
</evidence>
<evidence type="ECO:0000313" key="3">
    <source>
        <dbReference type="Proteomes" id="UP001300502"/>
    </source>
</evidence>
<evidence type="ECO:0000313" key="2">
    <source>
        <dbReference type="EMBL" id="KAK4527230.1"/>
    </source>
</evidence>
<dbReference type="AlphaFoldDB" id="A0AAV9IIE2"/>
<feature type="compositionally biased region" description="Basic and acidic residues" evidence="1">
    <location>
        <begin position="380"/>
        <end position="389"/>
    </location>
</feature>
<feature type="region of interest" description="Disordered" evidence="1">
    <location>
        <begin position="531"/>
        <end position="566"/>
    </location>
</feature>
<dbReference type="Proteomes" id="UP001300502">
    <property type="component" value="Unassembled WGS sequence"/>
</dbReference>
<accession>A0AAV9IIE2</accession>
<sequence length="613" mass="69880">MENKGLTKVSQPIVSDVLVRKYESSSLDSLQGISAVTCRPQQKAEEQSCQPDLCQKDNSLDDKLISPNLELLASQPEIHLNHFSKRVVQEWKDECVGLKFYSMSPVSSHENSLVSEEGLDPSEIKSLENCMVDSESSSEMCQEVFKNDEIFRLMAPSERIYRRAVLNYRTERRHSLLDTMRNSSFVPLLSKQEKQGNSSEDGLHSSHSKPVLEIPFWSNRCRRAVSLTLSHDDLAEDLECICSQGGSSFVDMEASSEGVSGDKWSSGRRHTRHSEGSSGGFYSMNDNRQLHKEDDYTTSHTGNSRYDEDRSSFKKRFREMFRASKHRGFICCVYCGTECWAPNGRYHFNSCKIYNASRVDEMSKRRDGSDSSGNMRSSTHHSDTSRWDSQHVSVKRSRFRHWSEAARVEGFKKTLDRPGYVVCLQCGEHVWAPNSRRHASVCFLTNETQTVSKRSRRRCSSSDKQDCVASKEAFSMMDVSEAQTSSNLSLTKLEKDQECLHNGDSESSLSKNQETDDFLICTEQKQDYEKYSGENSQVSNATEWNGYPGGSDESKQRESSLSQDFCSSSNNKCEMITANFRRCTTRKGWLECHRCQSLVWPPNALRHIRNCEK</sequence>
<gene>
    <name evidence="2" type="ORF">GAYE_SCF37G5152</name>
</gene>
<protein>
    <submittedName>
        <fullName evidence="2">Uncharacterized protein</fullName>
    </submittedName>
</protein>
<feature type="region of interest" description="Disordered" evidence="1">
    <location>
        <begin position="258"/>
        <end position="286"/>
    </location>
</feature>
<dbReference type="EMBL" id="JANCYU010000049">
    <property type="protein sequence ID" value="KAK4527230.1"/>
    <property type="molecule type" value="Genomic_DNA"/>
</dbReference>